<proteinExistence type="predicted"/>
<organism evidence="2 3">
    <name type="scientific">Legionella busanensis</name>
    <dbReference type="NCBI Taxonomy" id="190655"/>
    <lineage>
        <taxon>Bacteria</taxon>
        <taxon>Pseudomonadati</taxon>
        <taxon>Pseudomonadota</taxon>
        <taxon>Gammaproteobacteria</taxon>
        <taxon>Legionellales</taxon>
        <taxon>Legionellaceae</taxon>
        <taxon>Legionella</taxon>
    </lineage>
</organism>
<dbReference type="EMBL" id="UGOD01000001">
    <property type="protein sequence ID" value="STX50212.1"/>
    <property type="molecule type" value="Genomic_DNA"/>
</dbReference>
<dbReference type="OrthoDB" id="9816424at2"/>
<gene>
    <name evidence="2" type="ORF">NCTC13316_00279</name>
</gene>
<evidence type="ECO:0000313" key="2">
    <source>
        <dbReference type="EMBL" id="STX50212.1"/>
    </source>
</evidence>
<dbReference type="InterPro" id="IPR055050">
    <property type="entry name" value="WsaF_C"/>
</dbReference>
<dbReference type="AlphaFoldDB" id="A0A378JQ09"/>
<dbReference type="InterPro" id="IPR007739">
    <property type="entry name" value="RgpF"/>
</dbReference>
<name>A0A378JQ09_9GAMM</name>
<reference evidence="2 3" key="1">
    <citation type="submission" date="2018-06" db="EMBL/GenBank/DDBJ databases">
        <authorList>
            <consortium name="Pathogen Informatics"/>
            <person name="Doyle S."/>
        </authorList>
    </citation>
    <scope>NUCLEOTIDE SEQUENCE [LARGE SCALE GENOMIC DNA]</scope>
    <source>
        <strain evidence="2 3">NCTC13316</strain>
    </source>
</reference>
<dbReference type="RefSeq" id="WP_115329824.1">
    <property type="nucleotide sequence ID" value="NZ_CAAAHP010000011.1"/>
</dbReference>
<evidence type="ECO:0000313" key="3">
    <source>
        <dbReference type="Proteomes" id="UP000254794"/>
    </source>
</evidence>
<feature type="domain" description="WsaF C-terminal" evidence="1">
    <location>
        <begin position="673"/>
        <end position="805"/>
    </location>
</feature>
<accession>A0A378JQ09</accession>
<sequence>MLNLQKGIKLAKSGYAVYKKEGFQSFKDKVKARLIHRLSYPRTLLFFRGSLKFAKFLIKGQLLQKFRAYGGVRKTIYNFLKIQSTPIGAGAPLHYCLRVPLSYSFKKWTTPPSIAVICHMYYVDLIEEISAYLNNIPYSFDLFITTDCPEKRDKIEKYYLNWPKGSVTVKIAQNRGRDIAPKLIEFADVYSCYEFFLHIHTKKTPQIQGNGWRNYLFETLLGSEKIIYSIFEIFKQNKSLGMIAPDHSRLVRHCIGWGGNFEICQQFAERLGIELYVDNQLDFPSGSMFWGRSASIKSLIEANLNYEDFPPEDNQMDATLAHAIERLYFLICEHNAYKWIKIGINHVDTDNEKMTSVKSSKDLIEFINTHQYELLHQRVRVKPYLSHLEKIAYENSDYNFLNFLDFQYELIKLREGKPGIIDFDEKFYLSAHKDVAEAVLNKSIPYGYIHYCLKGKEEGRVWSNNQLKHTFAMEPHYPKGFFSPVNIYSSDAQPKSLPILPESNVPFLLVLFSHLQDDIFYGGYTAFFTDFLPVFGQFKKIILSVEAEVFNPELAKRYASHIEVIHQSELGTLNCTPTLIICFNCDLFHRALRLFKNPGKIIYYCQEFEACAHPLGDRYIEVERAIYKAQNIILSTEILKKYLISRNLITEDKKLYITSPKIEPIDVIQEKKKKLFFYFRPERFNLRNLSNLLRETAEEFCKKHRGYTIYMVGTVNTRYSYEVNGTQIFVLSKLSKQQYFDLIASCDVVISMIYAAHPGIIAYQAAASGIPSITNTFDNRDKAFLKKISKNIVPYDPIRDDLLELIEYALTLPKGHKHFNEKLYTGQQEGTLLEYVSKICDWPRPNQPKFYLKKEFHTKTEICLEEVEEV</sequence>
<keyword evidence="3" id="KW-1185">Reference proteome</keyword>
<dbReference type="Pfam" id="PF22772">
    <property type="entry name" value="WsaF_C"/>
    <property type="match status" value="1"/>
</dbReference>
<dbReference type="Proteomes" id="UP000254794">
    <property type="component" value="Unassembled WGS sequence"/>
</dbReference>
<protein>
    <submittedName>
        <fullName evidence="2">Rhamnan synthesis protein F</fullName>
    </submittedName>
</protein>
<dbReference type="SUPFAM" id="SSF53756">
    <property type="entry name" value="UDP-Glycosyltransferase/glycogen phosphorylase"/>
    <property type="match status" value="1"/>
</dbReference>
<dbReference type="Gene3D" id="3.40.50.2000">
    <property type="entry name" value="Glycogen Phosphorylase B"/>
    <property type="match status" value="1"/>
</dbReference>
<evidence type="ECO:0000259" key="1">
    <source>
        <dbReference type="Pfam" id="PF22772"/>
    </source>
</evidence>
<dbReference type="Pfam" id="PF05045">
    <property type="entry name" value="RgpF"/>
    <property type="match status" value="1"/>
</dbReference>